<accession>A0A1D2MZM5</accession>
<comment type="caution">
    <text evidence="1">The sequence shown here is derived from an EMBL/GenBank/DDBJ whole genome shotgun (WGS) entry which is preliminary data.</text>
</comment>
<name>A0A1D2MZM5_ORCCI</name>
<sequence>MRILLPQESNFNFYIYLRACLKTGQHCNSCHGKYSETLFVQDDAQVPRKDIMINKILSYVMDASMLPPLLTLITYGKSEDSIYVSILLELMMHFPVDHFKPFQAFGTQTQNVYKVIFDSETSGDVITRVNQDPEYEIEADADFLVNINGAWWWSSKCCFHLLASIRQNLEFVNSRRVFDLWNANISRIISCCYARYLPQFADVITLQQTNENGETHASQDVIRCILEKLDLTIQSWSKLVGKTVLESSSTTDSTSLQMHDITLAFYFFYVLFTGKEIFQLVDNLFVERLCTLLENCTEQHSLTQEVKDESMWIQTSFYYRIALVIASPLSQKYLSKLLDQFESMLLEVDESQQNFKNDVMTYQSSVFAFLLRHNVYSNYVSLVEMWAEVDKESCRSFYIDGKFDDELNTAVNNSLIALAAKGNLEISKLVVELADKRKAHKFSLDFNYVKTNMYGLIQKIPLDDDEGDEDPNNLERFSNVIQIAMKDQYLFCFEMQSPTDFLHHIIKVMLKFHNVSMIGKSCLELISKMLVNIRTLQNVNQYLTNHEQFIRFLGSQIGKLEKDVEETVFVFTLLASLIKHNLEKFTNNVNNQKSSWITWELTSVFSYIHRVPKLEILEFLLAIFKTNFKCPLIQIAELGLPSSDFGKILLNLLFHLQALLHKVAFQEPKEAIWEILYEILRHAEQGTGIQHSTFQTDVLFQPWMKVTMTFLLSQCVFPSAAPMMSLEFMRKWTKMILLYVIHVQ</sequence>
<reference evidence="1 2" key="1">
    <citation type="journal article" date="2016" name="Genome Biol. Evol.">
        <title>Gene Family Evolution Reflects Adaptation to Soil Environmental Stressors in the Genome of the Collembolan Orchesella cincta.</title>
        <authorList>
            <person name="Faddeeva-Vakhrusheva A."/>
            <person name="Derks M.F."/>
            <person name="Anvar S.Y."/>
            <person name="Agamennone V."/>
            <person name="Suring W."/>
            <person name="Smit S."/>
            <person name="van Straalen N.M."/>
            <person name="Roelofs D."/>
        </authorList>
    </citation>
    <scope>NUCLEOTIDE SEQUENCE [LARGE SCALE GENOMIC DNA]</scope>
    <source>
        <tissue evidence="1">Mixed pool</tissue>
    </source>
</reference>
<evidence type="ECO:0000313" key="2">
    <source>
        <dbReference type="Proteomes" id="UP000094527"/>
    </source>
</evidence>
<dbReference type="EMBL" id="LJIJ01000351">
    <property type="protein sequence ID" value="ODM98479.1"/>
    <property type="molecule type" value="Genomic_DNA"/>
</dbReference>
<proteinExistence type="predicted"/>
<evidence type="ECO:0000313" key="1">
    <source>
        <dbReference type="EMBL" id="ODM98479.1"/>
    </source>
</evidence>
<keyword evidence="2" id="KW-1185">Reference proteome</keyword>
<dbReference type="Proteomes" id="UP000094527">
    <property type="component" value="Unassembled WGS sequence"/>
</dbReference>
<organism evidence="1 2">
    <name type="scientific">Orchesella cincta</name>
    <name type="common">Springtail</name>
    <name type="synonym">Podura cincta</name>
    <dbReference type="NCBI Taxonomy" id="48709"/>
    <lineage>
        <taxon>Eukaryota</taxon>
        <taxon>Metazoa</taxon>
        <taxon>Ecdysozoa</taxon>
        <taxon>Arthropoda</taxon>
        <taxon>Hexapoda</taxon>
        <taxon>Collembola</taxon>
        <taxon>Entomobryomorpha</taxon>
        <taxon>Entomobryoidea</taxon>
        <taxon>Orchesellidae</taxon>
        <taxon>Orchesellinae</taxon>
        <taxon>Orchesella</taxon>
    </lineage>
</organism>
<dbReference type="AlphaFoldDB" id="A0A1D2MZM5"/>
<gene>
    <name evidence="1" type="ORF">Ocin01_08204</name>
</gene>
<protein>
    <submittedName>
        <fullName evidence="1">Uncharacterized protein</fullName>
    </submittedName>
</protein>